<evidence type="ECO:0000256" key="5">
    <source>
        <dbReference type="SAM" id="Phobius"/>
    </source>
</evidence>
<evidence type="ECO:0000313" key="8">
    <source>
        <dbReference type="Proteomes" id="UP000788153"/>
    </source>
</evidence>
<evidence type="ECO:0000313" key="7">
    <source>
        <dbReference type="EMBL" id="NIJ25123.1"/>
    </source>
</evidence>
<evidence type="ECO:0000256" key="3">
    <source>
        <dbReference type="ARBA" id="ARBA00022989"/>
    </source>
</evidence>
<feature type="transmembrane region" description="Helical" evidence="5">
    <location>
        <begin position="187"/>
        <end position="207"/>
    </location>
</feature>
<feature type="transmembrane region" description="Helical" evidence="5">
    <location>
        <begin position="118"/>
        <end position="138"/>
    </location>
</feature>
<feature type="transmembrane region" description="Helical" evidence="5">
    <location>
        <begin position="362"/>
        <end position="383"/>
    </location>
</feature>
<sequence>MNAAPNYRVIIGAAFFCVAIVLGGGGSPSPAPELAVELCALIAAVLFVACSPAKGGMPRDWALLAPMLALLCLCIVQLLPLPPLLWKALPGREPVIAALELVEKSDEWAPISVSPYRTLASALALIPPIVMFGIVSTLSRAERSLLLRVLAALGLASAVVGAVQLVGGRANWLRFYENTHLGFITGFQANRNAAADLLLIAALAVLASARATPRIWESTLGKSVTLGAIGLLAVSTILTGSRAGVALILVAAVFCVLMLSWHRVSLRRWIIGGGITILAGLAIVATLNGNANLNRTFERFATQETRTAIWSDTSYAIQQYWPVGSGIGTFEPTFIAAERLELVDASRPNRAHNDYLEFLLEAGLAGIILVLWSAAILAIRSVGQIRRPPSREAKLHAVFALGALAVFALHSLVDYPMRSISLACVAAFAVGLLTRTTHQLMPIGVKADQGEILK</sequence>
<dbReference type="PANTHER" id="PTHR37422:SF13">
    <property type="entry name" value="LIPOPOLYSACCHARIDE BIOSYNTHESIS PROTEIN PA4999-RELATED"/>
    <property type="match status" value="1"/>
</dbReference>
<dbReference type="RefSeq" id="WP_140047584.1">
    <property type="nucleotide sequence ID" value="NZ_BAAAEV010000001.1"/>
</dbReference>
<feature type="transmembrane region" description="Helical" evidence="5">
    <location>
        <begin position="419"/>
        <end position="436"/>
    </location>
</feature>
<feature type="transmembrane region" description="Helical" evidence="5">
    <location>
        <begin position="244"/>
        <end position="262"/>
    </location>
</feature>
<gene>
    <name evidence="7" type="ORF">FHT01_002665</name>
</gene>
<organism evidence="7 8">
    <name type="scientific">Sphingomonas japonica</name>
    <dbReference type="NCBI Taxonomy" id="511662"/>
    <lineage>
        <taxon>Bacteria</taxon>
        <taxon>Pseudomonadati</taxon>
        <taxon>Pseudomonadota</taxon>
        <taxon>Alphaproteobacteria</taxon>
        <taxon>Sphingomonadales</taxon>
        <taxon>Sphingomonadaceae</taxon>
        <taxon>Sphingomonas</taxon>
    </lineage>
</organism>
<comment type="caution">
    <text evidence="7">The sequence shown here is derived from an EMBL/GenBank/DDBJ whole genome shotgun (WGS) entry which is preliminary data.</text>
</comment>
<name>A0ABX0U3P9_9SPHN</name>
<feature type="transmembrane region" description="Helical" evidence="5">
    <location>
        <begin position="219"/>
        <end position="238"/>
    </location>
</feature>
<dbReference type="GO" id="GO:0016874">
    <property type="term" value="F:ligase activity"/>
    <property type="evidence" value="ECO:0007669"/>
    <property type="project" value="UniProtKB-KW"/>
</dbReference>
<feature type="transmembrane region" description="Helical" evidence="5">
    <location>
        <begin position="61"/>
        <end position="79"/>
    </location>
</feature>
<feature type="transmembrane region" description="Helical" evidence="5">
    <location>
        <begin position="145"/>
        <end position="167"/>
    </location>
</feature>
<dbReference type="PANTHER" id="PTHR37422">
    <property type="entry name" value="TEICHURONIC ACID BIOSYNTHESIS PROTEIN TUAE"/>
    <property type="match status" value="1"/>
</dbReference>
<evidence type="ECO:0000256" key="1">
    <source>
        <dbReference type="ARBA" id="ARBA00004141"/>
    </source>
</evidence>
<dbReference type="Pfam" id="PF04932">
    <property type="entry name" value="Wzy_C"/>
    <property type="match status" value="1"/>
</dbReference>
<keyword evidence="8" id="KW-1185">Reference proteome</keyword>
<feature type="transmembrane region" description="Helical" evidence="5">
    <location>
        <begin position="269"/>
        <end position="287"/>
    </location>
</feature>
<keyword evidence="3 5" id="KW-1133">Transmembrane helix</keyword>
<protein>
    <submittedName>
        <fullName evidence="7">O-antigen ligase</fullName>
    </submittedName>
</protein>
<evidence type="ECO:0000259" key="6">
    <source>
        <dbReference type="Pfam" id="PF04932"/>
    </source>
</evidence>
<dbReference type="InterPro" id="IPR007016">
    <property type="entry name" value="O-antigen_ligase-rel_domated"/>
</dbReference>
<dbReference type="Proteomes" id="UP000788153">
    <property type="component" value="Unassembled WGS sequence"/>
</dbReference>
<feature type="transmembrane region" description="Helical" evidence="5">
    <location>
        <begin position="31"/>
        <end position="49"/>
    </location>
</feature>
<feature type="domain" description="O-antigen ligase-related" evidence="6">
    <location>
        <begin position="229"/>
        <end position="371"/>
    </location>
</feature>
<accession>A0ABX0U3P9</accession>
<keyword evidence="7" id="KW-0436">Ligase</keyword>
<keyword evidence="4 5" id="KW-0472">Membrane</keyword>
<dbReference type="EMBL" id="JAASQP010000001">
    <property type="protein sequence ID" value="NIJ25123.1"/>
    <property type="molecule type" value="Genomic_DNA"/>
</dbReference>
<proteinExistence type="predicted"/>
<reference evidence="7 8" key="1">
    <citation type="submission" date="2020-03" db="EMBL/GenBank/DDBJ databases">
        <title>Genomic Encyclopedia of Type Strains, Phase IV (KMG-IV): sequencing the most valuable type-strain genomes for metagenomic binning, comparative biology and taxonomic classification.</title>
        <authorList>
            <person name="Goeker M."/>
        </authorList>
    </citation>
    <scope>NUCLEOTIDE SEQUENCE [LARGE SCALE GENOMIC DNA]</scope>
    <source>
        <strain evidence="7 8">DSM 22753</strain>
    </source>
</reference>
<evidence type="ECO:0000256" key="4">
    <source>
        <dbReference type="ARBA" id="ARBA00023136"/>
    </source>
</evidence>
<evidence type="ECO:0000256" key="2">
    <source>
        <dbReference type="ARBA" id="ARBA00022692"/>
    </source>
</evidence>
<feature type="transmembrane region" description="Helical" evidence="5">
    <location>
        <begin position="395"/>
        <end position="413"/>
    </location>
</feature>
<feature type="transmembrane region" description="Helical" evidence="5">
    <location>
        <begin position="7"/>
        <end position="25"/>
    </location>
</feature>
<dbReference type="InterPro" id="IPR051533">
    <property type="entry name" value="WaaL-like"/>
</dbReference>
<keyword evidence="2 5" id="KW-0812">Transmembrane</keyword>
<comment type="subcellular location">
    <subcellularLocation>
        <location evidence="1">Membrane</location>
        <topology evidence="1">Multi-pass membrane protein</topology>
    </subcellularLocation>
</comment>